<keyword evidence="2 8" id="KW-0597">Phosphoprotein</keyword>
<evidence type="ECO:0000256" key="4">
    <source>
        <dbReference type="ARBA" id="ARBA00023015"/>
    </source>
</evidence>
<comment type="subcellular location">
    <subcellularLocation>
        <location evidence="1">Nucleus</location>
    </subcellularLocation>
</comment>
<dbReference type="InterPro" id="IPR017930">
    <property type="entry name" value="Myb_dom"/>
</dbReference>
<evidence type="ECO:0000256" key="2">
    <source>
        <dbReference type="ARBA" id="ARBA00022553"/>
    </source>
</evidence>
<dbReference type="Pfam" id="PF00249">
    <property type="entry name" value="Myb_DNA-binding"/>
    <property type="match status" value="1"/>
</dbReference>
<keyword evidence="5" id="KW-0238">DNA-binding</keyword>
<dbReference type="NCBIfam" id="TIGR01557">
    <property type="entry name" value="myb_SHAQKYF"/>
    <property type="match status" value="1"/>
</dbReference>
<evidence type="ECO:0000256" key="1">
    <source>
        <dbReference type="ARBA" id="ARBA00004123"/>
    </source>
</evidence>
<organism evidence="12 13">
    <name type="scientific">Zizania palustris</name>
    <name type="common">Northern wild rice</name>
    <dbReference type="NCBI Taxonomy" id="103762"/>
    <lineage>
        <taxon>Eukaryota</taxon>
        <taxon>Viridiplantae</taxon>
        <taxon>Streptophyta</taxon>
        <taxon>Embryophyta</taxon>
        <taxon>Tracheophyta</taxon>
        <taxon>Spermatophyta</taxon>
        <taxon>Magnoliopsida</taxon>
        <taxon>Liliopsida</taxon>
        <taxon>Poales</taxon>
        <taxon>Poaceae</taxon>
        <taxon>BOP clade</taxon>
        <taxon>Oryzoideae</taxon>
        <taxon>Oryzeae</taxon>
        <taxon>Zizaniinae</taxon>
        <taxon>Zizania</taxon>
    </lineage>
</organism>
<feature type="domain" description="Response regulatory" evidence="10">
    <location>
        <begin position="12"/>
        <end position="127"/>
    </location>
</feature>
<evidence type="ECO:0000256" key="7">
    <source>
        <dbReference type="ARBA" id="ARBA00023242"/>
    </source>
</evidence>
<feature type="domain" description="HTH myb-type" evidence="11">
    <location>
        <begin position="190"/>
        <end position="249"/>
    </location>
</feature>
<protein>
    <submittedName>
        <fullName evidence="12">Uncharacterized protein</fullName>
    </submittedName>
</protein>
<dbReference type="InterPro" id="IPR045279">
    <property type="entry name" value="ARR-like"/>
</dbReference>
<dbReference type="CDD" id="cd17584">
    <property type="entry name" value="REC_typeB_ARR-like"/>
    <property type="match status" value="1"/>
</dbReference>
<dbReference type="InterPro" id="IPR006447">
    <property type="entry name" value="Myb_dom_plants"/>
</dbReference>
<name>A0A8J6BVE2_ZIZPA</name>
<evidence type="ECO:0000256" key="8">
    <source>
        <dbReference type="PROSITE-ProRule" id="PRU00169"/>
    </source>
</evidence>
<dbReference type="OrthoDB" id="60033at2759"/>
<evidence type="ECO:0000256" key="3">
    <source>
        <dbReference type="ARBA" id="ARBA00023012"/>
    </source>
</evidence>
<keyword evidence="6" id="KW-0804">Transcription</keyword>
<evidence type="ECO:0000313" key="13">
    <source>
        <dbReference type="Proteomes" id="UP000729402"/>
    </source>
</evidence>
<keyword evidence="13" id="KW-1185">Reference proteome</keyword>
<evidence type="ECO:0000259" key="10">
    <source>
        <dbReference type="PROSITE" id="PS50110"/>
    </source>
</evidence>
<evidence type="ECO:0000313" key="12">
    <source>
        <dbReference type="EMBL" id="KAG8091843.1"/>
    </source>
</evidence>
<keyword evidence="7" id="KW-0539">Nucleus</keyword>
<dbReference type="GO" id="GO:0000160">
    <property type="term" value="P:phosphorelay signal transduction system"/>
    <property type="evidence" value="ECO:0007669"/>
    <property type="project" value="UniProtKB-KW"/>
</dbReference>
<dbReference type="PROSITE" id="PS51294">
    <property type="entry name" value="HTH_MYB"/>
    <property type="match status" value="1"/>
</dbReference>
<dbReference type="AlphaFoldDB" id="A0A8J6BVE2"/>
<dbReference type="GO" id="GO:0003677">
    <property type="term" value="F:DNA binding"/>
    <property type="evidence" value="ECO:0007669"/>
    <property type="project" value="UniProtKB-KW"/>
</dbReference>
<feature type="region of interest" description="Disordered" evidence="9">
    <location>
        <begin position="252"/>
        <end position="277"/>
    </location>
</feature>
<reference evidence="12" key="1">
    <citation type="journal article" date="2021" name="bioRxiv">
        <title>Whole Genome Assembly and Annotation of Northern Wild Rice, Zizania palustris L., Supports a Whole Genome Duplication in the Zizania Genus.</title>
        <authorList>
            <person name="Haas M."/>
            <person name="Kono T."/>
            <person name="Macchietto M."/>
            <person name="Millas R."/>
            <person name="McGilp L."/>
            <person name="Shao M."/>
            <person name="Duquette J."/>
            <person name="Hirsch C.N."/>
            <person name="Kimball J."/>
        </authorList>
    </citation>
    <scope>NUCLEOTIDE SEQUENCE</scope>
    <source>
        <tissue evidence="12">Fresh leaf tissue</tissue>
    </source>
</reference>
<evidence type="ECO:0000256" key="9">
    <source>
        <dbReference type="SAM" id="MobiDB-lite"/>
    </source>
</evidence>
<dbReference type="PROSITE" id="PS50110">
    <property type="entry name" value="RESPONSE_REGULATORY"/>
    <property type="match status" value="1"/>
</dbReference>
<feature type="compositionally biased region" description="Polar residues" evidence="9">
    <location>
        <begin position="262"/>
        <end position="273"/>
    </location>
</feature>
<dbReference type="EMBL" id="JAAALK010000080">
    <property type="protein sequence ID" value="KAG8091843.1"/>
    <property type="molecule type" value="Genomic_DNA"/>
</dbReference>
<comment type="caution">
    <text evidence="12">The sequence shown here is derived from an EMBL/GenBank/DDBJ whole genome shotgun (WGS) entry which is preliminary data.</text>
</comment>
<dbReference type="PANTHER" id="PTHR43874">
    <property type="entry name" value="TWO-COMPONENT RESPONSE REGULATOR"/>
    <property type="match status" value="1"/>
</dbReference>
<evidence type="ECO:0000256" key="5">
    <source>
        <dbReference type="ARBA" id="ARBA00023125"/>
    </source>
</evidence>
<keyword evidence="3" id="KW-0902">Two-component regulatory system</keyword>
<dbReference type="InterPro" id="IPR001789">
    <property type="entry name" value="Sig_transdc_resp-reg_receiver"/>
</dbReference>
<dbReference type="GO" id="GO:0005634">
    <property type="term" value="C:nucleus"/>
    <property type="evidence" value="ECO:0007669"/>
    <property type="project" value="UniProtKB-SubCell"/>
</dbReference>
<dbReference type="InterPro" id="IPR001005">
    <property type="entry name" value="SANT/Myb"/>
</dbReference>
<dbReference type="Pfam" id="PF00072">
    <property type="entry name" value="Response_reg"/>
    <property type="match status" value="1"/>
</dbReference>
<keyword evidence="4" id="KW-0805">Transcription regulation</keyword>
<proteinExistence type="predicted"/>
<dbReference type="GO" id="GO:0009736">
    <property type="term" value="P:cytokinin-activated signaling pathway"/>
    <property type="evidence" value="ECO:0007669"/>
    <property type="project" value="InterPro"/>
</dbReference>
<dbReference type="FunFam" id="1.10.10.60:FF:000007">
    <property type="entry name" value="Two-component response regulator"/>
    <property type="match status" value="1"/>
</dbReference>
<dbReference type="Proteomes" id="UP000729402">
    <property type="component" value="Unassembled WGS sequence"/>
</dbReference>
<dbReference type="PANTHER" id="PTHR43874:SF65">
    <property type="entry name" value="TWO-COMPONENT RESPONSE REGULATOR ORR30"/>
    <property type="match status" value="1"/>
</dbReference>
<sequence length="331" mass="37437">MDQAELWPCGLRVLVIDNNSSNLSAMEDLLLKCSYKVTTYKNVRKAMSFILDNLQRVDLIISDAFFPTEDGFLILQEVTTKFDIPTVIMASSGDTSTVMKYIVNGASDFLIKPVRIEELSNIWQHLFRKQIREHVVGRYLEQPYPPTTMAPATPAATITCAAAEAAVALESEVREMDIDSNGGEITDIRDLRKSRLSWTAQLHRQFVAAVNLLGEDKAVPKKILGIMKVKHLTREQVASHLQKYRMHLKKSISTNKRKDEATVSSSLKTQNHSSRSKYVDQDGCMEFTGAYSLPKDDLSSGSECIYMLGERNDYVSKGFDDFMHEPCFWNF</sequence>
<feature type="modified residue" description="4-aspartylphosphate" evidence="8">
    <location>
        <position position="63"/>
    </location>
</feature>
<gene>
    <name evidence="12" type="ORF">GUJ93_ZPchr0012g20332</name>
</gene>
<evidence type="ECO:0000256" key="6">
    <source>
        <dbReference type="ARBA" id="ARBA00023163"/>
    </source>
</evidence>
<accession>A0A8J6BVE2</accession>
<reference evidence="12" key="2">
    <citation type="submission" date="2021-02" db="EMBL/GenBank/DDBJ databases">
        <authorList>
            <person name="Kimball J.A."/>
            <person name="Haas M.W."/>
            <person name="Macchietto M."/>
            <person name="Kono T."/>
            <person name="Duquette J."/>
            <person name="Shao M."/>
        </authorList>
    </citation>
    <scope>NUCLEOTIDE SEQUENCE</scope>
    <source>
        <tissue evidence="12">Fresh leaf tissue</tissue>
    </source>
</reference>
<dbReference type="SMART" id="SM00448">
    <property type="entry name" value="REC"/>
    <property type="match status" value="1"/>
</dbReference>
<evidence type="ECO:0000259" key="11">
    <source>
        <dbReference type="PROSITE" id="PS51294"/>
    </source>
</evidence>